<dbReference type="Proteomes" id="UP000094043">
    <property type="component" value="Chromosome 1"/>
</dbReference>
<reference evidence="1" key="1">
    <citation type="submission" date="2016-06" db="EMBL/GenBank/DDBJ databases">
        <authorList>
            <person name="Cuomo C."/>
            <person name="Litvintseva A."/>
            <person name="Heitman J."/>
            <person name="Chen Y."/>
            <person name="Sun S."/>
            <person name="Springer D."/>
            <person name="Dromer F."/>
            <person name="Young S."/>
            <person name="Zeng Q."/>
            <person name="Chapman S."/>
            <person name="Gujja S."/>
            <person name="Saif S."/>
            <person name="Birren B."/>
        </authorList>
    </citation>
    <scope>NUCLEOTIDE SEQUENCE</scope>
    <source>
        <strain evidence="1">CBS 7841</strain>
    </source>
</reference>
<dbReference type="AlphaFoldDB" id="A0AAJ8JP03"/>
<sequence length="126" mass="13382">MTHSKSASTIRYPTRMDRPKGVGTGVLCVPTLLGGRGTAGCKDQTTNSSGAVSQESGYGGEPAVFQNFLPIRPDWMPCVDGCVWHKRVLGGWQMIGKLHSSRCVVMDLGTVARLGEAVDAGQMTTV</sequence>
<name>A0AAJ8JP03_9TREE</name>
<evidence type="ECO:0000313" key="1">
    <source>
        <dbReference type="EMBL" id="WVN85805.1"/>
    </source>
</evidence>
<gene>
    <name evidence="1" type="ORF">L203_100956</name>
</gene>
<evidence type="ECO:0000313" key="2">
    <source>
        <dbReference type="Proteomes" id="UP000094043"/>
    </source>
</evidence>
<dbReference type="EMBL" id="CP143784">
    <property type="protein sequence ID" value="WVN85805.1"/>
    <property type="molecule type" value="Genomic_DNA"/>
</dbReference>
<protein>
    <submittedName>
        <fullName evidence="1">Uncharacterized protein</fullName>
    </submittedName>
</protein>
<reference evidence="1" key="2">
    <citation type="journal article" date="2022" name="Elife">
        <title>Obligate sexual reproduction of a homothallic fungus closely related to the Cryptococcus pathogenic species complex.</title>
        <authorList>
            <person name="Passer A.R."/>
            <person name="Clancey S.A."/>
            <person name="Shea T."/>
            <person name="David-Palma M."/>
            <person name="Averette A.F."/>
            <person name="Boekhout T."/>
            <person name="Porcel B.M."/>
            <person name="Nowrousian M."/>
            <person name="Cuomo C.A."/>
            <person name="Sun S."/>
            <person name="Heitman J."/>
            <person name="Coelho M.A."/>
        </authorList>
    </citation>
    <scope>NUCLEOTIDE SEQUENCE</scope>
    <source>
        <strain evidence="1">CBS 7841</strain>
    </source>
</reference>
<dbReference type="GeneID" id="91085170"/>
<organism evidence="1 2">
    <name type="scientific">Cryptococcus depauperatus CBS 7841</name>
    <dbReference type="NCBI Taxonomy" id="1295531"/>
    <lineage>
        <taxon>Eukaryota</taxon>
        <taxon>Fungi</taxon>
        <taxon>Dikarya</taxon>
        <taxon>Basidiomycota</taxon>
        <taxon>Agaricomycotina</taxon>
        <taxon>Tremellomycetes</taxon>
        <taxon>Tremellales</taxon>
        <taxon>Cryptococcaceae</taxon>
        <taxon>Cryptococcus</taxon>
    </lineage>
</organism>
<accession>A0AAJ8JP03</accession>
<dbReference type="RefSeq" id="XP_066066505.1">
    <property type="nucleotide sequence ID" value="XM_066210408.1"/>
</dbReference>
<dbReference type="KEGG" id="cdep:91085170"/>
<keyword evidence="2" id="KW-1185">Reference proteome</keyword>
<reference evidence="1" key="3">
    <citation type="submission" date="2024-01" db="EMBL/GenBank/DDBJ databases">
        <authorList>
            <person name="Coelho M.A."/>
            <person name="David-Palma M."/>
            <person name="Shea T."/>
            <person name="Sun S."/>
            <person name="Cuomo C.A."/>
            <person name="Heitman J."/>
        </authorList>
    </citation>
    <scope>NUCLEOTIDE SEQUENCE</scope>
    <source>
        <strain evidence="1">CBS 7841</strain>
    </source>
</reference>
<proteinExistence type="predicted"/>